<evidence type="ECO:0000313" key="2">
    <source>
        <dbReference type="Proteomes" id="UP000176938"/>
    </source>
</evidence>
<dbReference type="AlphaFoldDB" id="A0A1F4RDG5"/>
<dbReference type="Proteomes" id="UP000176938">
    <property type="component" value="Unassembled WGS sequence"/>
</dbReference>
<protein>
    <recommendedName>
        <fullName evidence="3">DUF3467 domain-containing protein</fullName>
    </recommendedName>
</protein>
<evidence type="ECO:0000313" key="1">
    <source>
        <dbReference type="EMBL" id="OGC06219.1"/>
    </source>
</evidence>
<comment type="caution">
    <text evidence="1">The sequence shown here is derived from an EMBL/GenBank/DDBJ whole genome shotgun (WGS) entry which is preliminary data.</text>
</comment>
<dbReference type="InterPro" id="IPR021857">
    <property type="entry name" value="DUF3467"/>
</dbReference>
<name>A0A1F4RDG5_UNCSA</name>
<organism evidence="1 2">
    <name type="scientific">candidate division WOR-1 bacterium RIFCSPLOWO2_02_FULL_46_20</name>
    <dbReference type="NCBI Taxonomy" id="1802567"/>
    <lineage>
        <taxon>Bacteria</taxon>
        <taxon>Bacillati</taxon>
        <taxon>Saganbacteria</taxon>
    </lineage>
</organism>
<reference evidence="1 2" key="1">
    <citation type="journal article" date="2016" name="Nat. Commun.">
        <title>Thousands of microbial genomes shed light on interconnected biogeochemical processes in an aquifer system.</title>
        <authorList>
            <person name="Anantharaman K."/>
            <person name="Brown C.T."/>
            <person name="Hug L.A."/>
            <person name="Sharon I."/>
            <person name="Castelle C.J."/>
            <person name="Probst A.J."/>
            <person name="Thomas B.C."/>
            <person name="Singh A."/>
            <person name="Wilkins M.J."/>
            <person name="Karaoz U."/>
            <person name="Brodie E.L."/>
            <person name="Williams K.H."/>
            <person name="Hubbard S.S."/>
            <person name="Banfield J.F."/>
        </authorList>
    </citation>
    <scope>NUCLEOTIDE SEQUENCE [LARGE SCALE GENOMIC DNA]</scope>
</reference>
<sequence>MEEQKIPIDVPERIAAGVYSNVAVISHNESEFILDFIFAHPPKGRVNARVVMSPSHAKRFLQALQENIGMYEKKSGTIKKAPEPPKFGIDLSKN</sequence>
<dbReference type="Pfam" id="PF11950">
    <property type="entry name" value="DUF3467"/>
    <property type="match status" value="1"/>
</dbReference>
<gene>
    <name evidence="1" type="ORF">A3H38_01515</name>
</gene>
<proteinExistence type="predicted"/>
<dbReference type="EMBL" id="METP01000023">
    <property type="protein sequence ID" value="OGC06219.1"/>
    <property type="molecule type" value="Genomic_DNA"/>
</dbReference>
<evidence type="ECO:0008006" key="3">
    <source>
        <dbReference type="Google" id="ProtNLM"/>
    </source>
</evidence>
<accession>A0A1F4RDG5</accession>